<evidence type="ECO:0000256" key="8">
    <source>
        <dbReference type="ARBA" id="ARBA00083563"/>
    </source>
</evidence>
<dbReference type="FunCoup" id="A0A6P7G5V5">
    <property type="interactions" value="1770"/>
</dbReference>
<evidence type="ECO:0000256" key="4">
    <source>
        <dbReference type="ARBA" id="ARBA00022989"/>
    </source>
</evidence>
<evidence type="ECO:0000256" key="1">
    <source>
        <dbReference type="ARBA" id="ARBA00004477"/>
    </source>
</evidence>
<protein>
    <recommendedName>
        <fullName evidence="11">GPI-anchor transamidase component GPAA1</fullName>
    </recommendedName>
    <alternativeName>
        <fullName evidence="8">GAA1 protein homolog</fullName>
    </alternativeName>
    <alternativeName>
        <fullName evidence="12">Glycosylphosphatidylinositol anchor attachment 1 protein</fullName>
    </alternativeName>
</protein>
<evidence type="ECO:0000256" key="2">
    <source>
        <dbReference type="ARBA" id="ARBA00022692"/>
    </source>
</evidence>
<dbReference type="GO" id="GO:0016255">
    <property type="term" value="P:attachment of GPI anchor to protein"/>
    <property type="evidence" value="ECO:0007669"/>
    <property type="project" value="TreeGrafter"/>
</dbReference>
<organism evidence="14">
    <name type="scientific">Diabrotica virgifera virgifera</name>
    <name type="common">western corn rootworm</name>
    <dbReference type="NCBI Taxonomy" id="50390"/>
    <lineage>
        <taxon>Eukaryota</taxon>
        <taxon>Metazoa</taxon>
        <taxon>Ecdysozoa</taxon>
        <taxon>Arthropoda</taxon>
        <taxon>Hexapoda</taxon>
        <taxon>Insecta</taxon>
        <taxon>Pterygota</taxon>
        <taxon>Neoptera</taxon>
        <taxon>Endopterygota</taxon>
        <taxon>Coleoptera</taxon>
        <taxon>Polyphaga</taxon>
        <taxon>Cucujiformia</taxon>
        <taxon>Chrysomeloidea</taxon>
        <taxon>Chrysomelidae</taxon>
        <taxon>Galerucinae</taxon>
        <taxon>Diabroticina</taxon>
        <taxon>Diabroticites</taxon>
        <taxon>Diabrotica</taxon>
    </lineage>
</organism>
<dbReference type="FunFam" id="3.40.630.10:FF:000047">
    <property type="entry name" value="Glycosylphosphatidylinositol anchor attachment 1 protein"/>
    <property type="match status" value="1"/>
</dbReference>
<gene>
    <name evidence="14" type="primary">LOC114334097</name>
</gene>
<feature type="transmembrane region" description="Helical" evidence="13">
    <location>
        <begin position="595"/>
        <end position="617"/>
    </location>
</feature>
<evidence type="ECO:0000256" key="13">
    <source>
        <dbReference type="SAM" id="Phobius"/>
    </source>
</evidence>
<dbReference type="PANTHER" id="PTHR13304:SF0">
    <property type="entry name" value="GLYCOSYLPHOSPHATIDYLINOSITOL ANCHOR ATTACHMENT 1 PROTEIN"/>
    <property type="match status" value="1"/>
</dbReference>
<keyword evidence="6" id="KW-1015">Disulfide bond</keyword>
<evidence type="ECO:0000256" key="10">
    <source>
        <dbReference type="ARBA" id="ARBA00093557"/>
    </source>
</evidence>
<dbReference type="KEGG" id="dvv:114334097"/>
<dbReference type="AlphaFoldDB" id="A0A6P7G5V5"/>
<keyword evidence="4 13" id="KW-1133">Transmembrane helix</keyword>
<keyword evidence="5 13" id="KW-0472">Membrane</keyword>
<dbReference type="InterPro" id="IPR007246">
    <property type="entry name" value="Gaa1"/>
</dbReference>
<keyword evidence="7" id="KW-0325">Glycoprotein</keyword>
<evidence type="ECO:0000313" key="14">
    <source>
        <dbReference type="RefSeq" id="XP_028139920.1"/>
    </source>
</evidence>
<keyword evidence="3" id="KW-0256">Endoplasmic reticulum</keyword>
<proteinExistence type="predicted"/>
<reference evidence="14" key="1">
    <citation type="submission" date="2025-08" db="UniProtKB">
        <authorList>
            <consortium name="RefSeq"/>
        </authorList>
    </citation>
    <scope>IDENTIFICATION</scope>
    <source>
        <tissue evidence="14">Whole insect</tissue>
    </source>
</reference>
<feature type="transmembrane region" description="Helical" evidence="13">
    <location>
        <begin position="458"/>
        <end position="478"/>
    </location>
</feature>
<accession>A0A6P7G5V5</accession>
<feature type="transmembrane region" description="Helical" evidence="13">
    <location>
        <begin position="425"/>
        <end position="446"/>
    </location>
</feature>
<evidence type="ECO:0000256" key="12">
    <source>
        <dbReference type="ARBA" id="ARBA00093661"/>
    </source>
</evidence>
<name>A0A6P7G5V5_DIAVI</name>
<dbReference type="Pfam" id="PF04114">
    <property type="entry name" value="Gaa1"/>
    <property type="match status" value="1"/>
</dbReference>
<evidence type="ECO:0000256" key="9">
    <source>
        <dbReference type="ARBA" id="ARBA00093336"/>
    </source>
</evidence>
<evidence type="ECO:0000256" key="11">
    <source>
        <dbReference type="ARBA" id="ARBA00093619"/>
    </source>
</evidence>
<feature type="transmembrane region" description="Helical" evidence="13">
    <location>
        <begin position="381"/>
        <end position="404"/>
    </location>
</feature>
<sequence>MGLLTDPTTGQGKYVKWLLKYYSKLCFLLYISGVIWFCTLAYPTMNASTYFSENALLPGLVKSQFREDREALRYNEELQDEMKKYEDSIPYPWIIAKFKQIGLDAYIHNFTLTSPFNRNEKFSGKNIYGILRAPRGASTEALVLSTPYRPSTSVHPPTGPSIAIMLAFAKYANREKYWAKDIIFLITEHEQLGIQAWLEAYYGVSCGSEEVLDHGDLRGRGGAIQAAINLELHSEKIGQMDIKIEGLNGQLPNLDLFNLASKMCAKEGVYQTFKNKGPRYSRDPVKEWWNYFKNLLSMMATQASGIPNGNHGLFHRFGIQALTLEGFERSRAKSNNKIMMVGIGRVIEGIFRSLNNLLERFHQSFFFYLLPSSERYISISLYIPSVCLMAGTMFIKACARWFNLQKSPEEEKKANPKSVVRVDRIIIIFLMTHFFGILISNLPQYVPLLTGYDKNTTIFYSLLGSSGLLLLLPLFIGLRKCRESMELLNVLAMLELGTALICISMNNFSLGLFCATILIPIALLINPSDCRLCSIVQKLLWLLVHPITILTAVVAVNSYLMFPEEGAKELSNRAWDATQKSILYGIVDSMIYGNWLYTVVTNIFLPNWLCFWIVSFSKGSSDTNKEKKD</sequence>
<comment type="function">
    <text evidence="9">Component of the glycosylphosphatidylinositol-anchor (GPI-anchor) transamidase (GPI-T) complex that catalyzes the formation of the linkage between a proprotein and a GPI-anchor and participates in GPI anchored protein biosynthesis. Binds GPI-anchor.</text>
</comment>
<dbReference type="GO" id="GO:0042765">
    <property type="term" value="C:GPI-anchor transamidase complex"/>
    <property type="evidence" value="ECO:0007669"/>
    <property type="project" value="InterPro"/>
</dbReference>
<evidence type="ECO:0000256" key="3">
    <source>
        <dbReference type="ARBA" id="ARBA00022824"/>
    </source>
</evidence>
<feature type="transmembrane region" description="Helical" evidence="13">
    <location>
        <begin position="21"/>
        <end position="42"/>
    </location>
</feature>
<feature type="transmembrane region" description="Helical" evidence="13">
    <location>
        <begin position="510"/>
        <end position="527"/>
    </location>
</feature>
<comment type="subunit">
    <text evidence="10">Heteropentamer. Part of the GPI-anchor transamidase complex, consisting of PIGK, PIGT, PIGS, PIGU and GAA1. Interacts with PIGK.</text>
</comment>
<evidence type="ECO:0000256" key="5">
    <source>
        <dbReference type="ARBA" id="ARBA00023136"/>
    </source>
</evidence>
<comment type="subcellular location">
    <subcellularLocation>
        <location evidence="1">Endoplasmic reticulum membrane</location>
        <topology evidence="1">Multi-pass membrane protein</topology>
    </subcellularLocation>
</comment>
<dbReference type="PIRSF" id="PIRSF036762">
    <property type="entry name" value="GAA1"/>
    <property type="match status" value="1"/>
</dbReference>
<dbReference type="RefSeq" id="XP_028139920.1">
    <property type="nucleotide sequence ID" value="XM_028284119.1"/>
</dbReference>
<evidence type="ECO:0000256" key="6">
    <source>
        <dbReference type="ARBA" id="ARBA00023157"/>
    </source>
</evidence>
<dbReference type="OrthoDB" id="445301at2759"/>
<dbReference type="Gene3D" id="3.40.630.10">
    <property type="entry name" value="Zn peptidases"/>
    <property type="match status" value="1"/>
</dbReference>
<dbReference type="PANTHER" id="PTHR13304">
    <property type="entry name" value="GLYCOSYLPHOSPHATIDYLINOSITOL ANCHOR ATTACHMENT 1 PROTEIN"/>
    <property type="match status" value="1"/>
</dbReference>
<keyword evidence="2 13" id="KW-0812">Transmembrane</keyword>
<dbReference type="InParanoid" id="A0A6P7G5V5"/>
<feature type="transmembrane region" description="Helical" evidence="13">
    <location>
        <begin position="487"/>
        <end position="504"/>
    </location>
</feature>
<feature type="transmembrane region" description="Helical" evidence="13">
    <location>
        <begin position="539"/>
        <end position="562"/>
    </location>
</feature>
<evidence type="ECO:0000256" key="7">
    <source>
        <dbReference type="ARBA" id="ARBA00023180"/>
    </source>
</evidence>